<proteinExistence type="predicted"/>
<name>A0A1R3JN26_9ROSI</name>
<dbReference type="EMBL" id="AWUE01015672">
    <property type="protein sequence ID" value="OMO96235.1"/>
    <property type="molecule type" value="Genomic_DNA"/>
</dbReference>
<dbReference type="AlphaFoldDB" id="A0A1R3JN26"/>
<dbReference type="Proteomes" id="UP000187203">
    <property type="component" value="Unassembled WGS sequence"/>
</dbReference>
<gene>
    <name evidence="2" type="ORF">COLO4_15408</name>
</gene>
<dbReference type="STRING" id="93759.A0A1R3JN26"/>
<feature type="transmembrane region" description="Helical" evidence="1">
    <location>
        <begin position="25"/>
        <end position="45"/>
    </location>
</feature>
<comment type="caution">
    <text evidence="2">The sequence shown here is derived from an EMBL/GenBank/DDBJ whole genome shotgun (WGS) entry which is preliminary data.</text>
</comment>
<evidence type="ECO:0000313" key="2">
    <source>
        <dbReference type="EMBL" id="OMO96235.1"/>
    </source>
</evidence>
<protein>
    <submittedName>
        <fullName evidence="2">Calcium-responsive transactivator</fullName>
    </submittedName>
</protein>
<reference evidence="3" key="1">
    <citation type="submission" date="2013-09" db="EMBL/GenBank/DDBJ databases">
        <title>Corchorus olitorius genome sequencing.</title>
        <authorList>
            <person name="Alam M."/>
            <person name="Haque M.S."/>
            <person name="Islam M.S."/>
            <person name="Emdad E.M."/>
            <person name="Islam M.M."/>
            <person name="Ahmed B."/>
            <person name="Halim A."/>
            <person name="Hossen Q.M.M."/>
            <person name="Hossain M.Z."/>
            <person name="Ahmed R."/>
            <person name="Khan M.M."/>
            <person name="Islam R."/>
            <person name="Rashid M.M."/>
            <person name="Khan S.A."/>
            <person name="Rahman M.S."/>
            <person name="Alam M."/>
            <person name="Yahiya A.S."/>
            <person name="Khan M.S."/>
            <person name="Azam M.S."/>
            <person name="Haque T."/>
            <person name="Lashkar M.Z.H."/>
            <person name="Akhand A.I."/>
            <person name="Morshed G."/>
            <person name="Roy S."/>
            <person name="Uddin K.S."/>
            <person name="Rabeya T."/>
            <person name="Hossain A.S."/>
            <person name="Chowdhury A."/>
            <person name="Snigdha A.R."/>
            <person name="Mortoza M.S."/>
            <person name="Matin S.A."/>
            <person name="Hoque S.M.E."/>
            <person name="Islam M.K."/>
            <person name="Roy D.K."/>
            <person name="Haider R."/>
            <person name="Moosa M.M."/>
            <person name="Elias S.M."/>
            <person name="Hasan A.M."/>
            <person name="Jahan S."/>
            <person name="Shafiuddin M."/>
            <person name="Mahmood N."/>
            <person name="Shommy N.S."/>
        </authorList>
    </citation>
    <scope>NUCLEOTIDE SEQUENCE [LARGE SCALE GENOMIC DNA]</scope>
    <source>
        <strain evidence="3">cv. O-4</strain>
    </source>
</reference>
<keyword evidence="1" id="KW-0812">Transmembrane</keyword>
<evidence type="ECO:0000256" key="1">
    <source>
        <dbReference type="SAM" id="Phobius"/>
    </source>
</evidence>
<sequence>MQQHLMQMQPMMAAYYPNNVTTDHIQQVLFLLLTFLFHFLFLFFLSVF</sequence>
<organism evidence="2 3">
    <name type="scientific">Corchorus olitorius</name>
    <dbReference type="NCBI Taxonomy" id="93759"/>
    <lineage>
        <taxon>Eukaryota</taxon>
        <taxon>Viridiplantae</taxon>
        <taxon>Streptophyta</taxon>
        <taxon>Embryophyta</taxon>
        <taxon>Tracheophyta</taxon>
        <taxon>Spermatophyta</taxon>
        <taxon>Magnoliopsida</taxon>
        <taxon>eudicotyledons</taxon>
        <taxon>Gunneridae</taxon>
        <taxon>Pentapetalae</taxon>
        <taxon>rosids</taxon>
        <taxon>malvids</taxon>
        <taxon>Malvales</taxon>
        <taxon>Malvaceae</taxon>
        <taxon>Grewioideae</taxon>
        <taxon>Apeibeae</taxon>
        <taxon>Corchorus</taxon>
    </lineage>
</organism>
<keyword evidence="3" id="KW-1185">Reference proteome</keyword>
<evidence type="ECO:0000313" key="3">
    <source>
        <dbReference type="Proteomes" id="UP000187203"/>
    </source>
</evidence>
<keyword evidence="1" id="KW-0472">Membrane</keyword>
<accession>A0A1R3JN26</accession>
<keyword evidence="1" id="KW-1133">Transmembrane helix</keyword>